<dbReference type="Gene3D" id="2.60.40.1220">
    <property type="match status" value="1"/>
</dbReference>
<evidence type="ECO:0000256" key="2">
    <source>
        <dbReference type="ARBA" id="ARBA00022723"/>
    </source>
</evidence>
<organism evidence="8 9">
    <name type="scientific">Pseudoalteromonas piratica</name>
    <dbReference type="NCBI Taxonomy" id="1348114"/>
    <lineage>
        <taxon>Bacteria</taxon>
        <taxon>Pseudomonadati</taxon>
        <taxon>Pseudomonadota</taxon>
        <taxon>Gammaproteobacteria</taxon>
        <taxon>Alteromonadales</taxon>
        <taxon>Pseudoalteromonadaceae</taxon>
        <taxon>Pseudoalteromonas</taxon>
    </lineage>
</organism>
<evidence type="ECO:0000256" key="1">
    <source>
        <dbReference type="ARBA" id="ARBA00004196"/>
    </source>
</evidence>
<dbReference type="Proteomes" id="UP000030341">
    <property type="component" value="Chromosome 1"/>
</dbReference>
<keyword evidence="9" id="KW-1185">Reference proteome</keyword>
<dbReference type="RefSeq" id="WP_038642687.1">
    <property type="nucleotide sequence ID" value="NZ_CP009888.1"/>
</dbReference>
<dbReference type="PANTHER" id="PTHR34820:SF4">
    <property type="entry name" value="INNER MEMBRANE PROTEIN YEBZ"/>
    <property type="match status" value="1"/>
</dbReference>
<gene>
    <name evidence="8" type="ORF">OM33_14275</name>
</gene>
<dbReference type="EMBL" id="CP009888">
    <property type="protein sequence ID" value="AIY66146.1"/>
    <property type="molecule type" value="Genomic_DNA"/>
</dbReference>
<reference evidence="8 9" key="1">
    <citation type="submission" date="2014-11" db="EMBL/GenBank/DDBJ databases">
        <title>Complete Genome Sequence of Pseudoalteromonas sp. Strain OCN003 Isolated from Kaneohe Bay, Oahu, Hawaii.</title>
        <authorList>
            <person name="Beurmann S."/>
            <person name="Videau P."/>
            <person name="Ushijima B."/>
            <person name="Smith A.M."/>
            <person name="Aeby G.S."/>
            <person name="Callahan S.M."/>
            <person name="Belcaid M."/>
        </authorList>
    </citation>
    <scope>NUCLEOTIDE SEQUENCE [LARGE SCALE GENOMIC DNA]</scope>
    <source>
        <strain evidence="8 9">OCN003</strain>
    </source>
</reference>
<dbReference type="HOGENOM" id="CLU_087859_4_0_6"/>
<comment type="similarity">
    <text evidence="5">Belongs to the CopC family.</text>
</comment>
<evidence type="ECO:0000256" key="3">
    <source>
        <dbReference type="ARBA" id="ARBA00022729"/>
    </source>
</evidence>
<dbReference type="InterPro" id="IPR007348">
    <property type="entry name" value="CopC_dom"/>
</dbReference>
<dbReference type="STRING" id="1348114.OM33_14275"/>
<proteinExistence type="inferred from homology"/>
<dbReference type="GO" id="GO:0042597">
    <property type="term" value="C:periplasmic space"/>
    <property type="evidence" value="ECO:0007669"/>
    <property type="project" value="UniProtKB-SubCell"/>
</dbReference>
<evidence type="ECO:0000256" key="4">
    <source>
        <dbReference type="ARBA" id="ARBA00023008"/>
    </source>
</evidence>
<name>A0A0A7EJC6_9GAMM</name>
<dbReference type="InterPro" id="IPR014755">
    <property type="entry name" value="Cu-Rt/internalin_Ig-like"/>
</dbReference>
<evidence type="ECO:0000313" key="9">
    <source>
        <dbReference type="Proteomes" id="UP000030341"/>
    </source>
</evidence>
<dbReference type="GO" id="GO:0006825">
    <property type="term" value="P:copper ion transport"/>
    <property type="evidence" value="ECO:0007669"/>
    <property type="project" value="InterPro"/>
</dbReference>
<dbReference type="eggNOG" id="COG2372">
    <property type="taxonomic scope" value="Bacteria"/>
</dbReference>
<evidence type="ECO:0000313" key="8">
    <source>
        <dbReference type="EMBL" id="AIY66146.1"/>
    </source>
</evidence>
<keyword evidence="2 5" id="KW-0479">Metal-binding</keyword>
<dbReference type="OrthoDB" id="5568545at2"/>
<feature type="chain" id="PRO_5002028022" description="Copper resistance protein C" evidence="6">
    <location>
        <begin position="22"/>
        <end position="115"/>
    </location>
</feature>
<dbReference type="KEGG" id="pseo:OM33_14275"/>
<dbReference type="GO" id="GO:0046688">
    <property type="term" value="P:response to copper ion"/>
    <property type="evidence" value="ECO:0007669"/>
    <property type="project" value="UniProtKB-UniRule"/>
</dbReference>
<dbReference type="PANTHER" id="PTHR34820">
    <property type="entry name" value="INNER MEMBRANE PROTEIN YEBZ"/>
    <property type="match status" value="1"/>
</dbReference>
<dbReference type="GO" id="GO:0030313">
    <property type="term" value="C:cell envelope"/>
    <property type="evidence" value="ECO:0007669"/>
    <property type="project" value="UniProtKB-SubCell"/>
</dbReference>
<accession>A0A0A7EJC6</accession>
<keyword evidence="5" id="KW-0574">Periplasm</keyword>
<comment type="subcellular location">
    <subcellularLocation>
        <location evidence="1">Cell envelope</location>
    </subcellularLocation>
    <subcellularLocation>
        <location evidence="5">Periplasm</location>
    </subcellularLocation>
</comment>
<feature type="signal peptide" evidence="6">
    <location>
        <begin position="1"/>
        <end position="21"/>
    </location>
</feature>
<sequence>MKTLIKFLTVISIAFSSAAFAHVHLEKSVPADNAMLMKAPEKLALAFSKEVRVVKITLKNKNGEKIKFGFKPTKEASTEFTWKLPKLTPANYVVDVTFLGKDGHKMKKSFGFMVH</sequence>
<dbReference type="InterPro" id="IPR032694">
    <property type="entry name" value="CopC/D"/>
</dbReference>
<dbReference type="GO" id="GO:0005507">
    <property type="term" value="F:copper ion binding"/>
    <property type="evidence" value="ECO:0007669"/>
    <property type="project" value="UniProtKB-UniRule"/>
</dbReference>
<dbReference type="Pfam" id="PF04234">
    <property type="entry name" value="CopC"/>
    <property type="match status" value="1"/>
</dbReference>
<dbReference type="AlphaFoldDB" id="A0A0A7EJC6"/>
<comment type="function">
    <text evidence="5">Involved in copper resistance.</text>
</comment>
<dbReference type="GO" id="GO:0005886">
    <property type="term" value="C:plasma membrane"/>
    <property type="evidence" value="ECO:0007669"/>
    <property type="project" value="TreeGrafter"/>
</dbReference>
<evidence type="ECO:0000256" key="6">
    <source>
        <dbReference type="SAM" id="SignalP"/>
    </source>
</evidence>
<protein>
    <recommendedName>
        <fullName evidence="5">Copper resistance protein C</fullName>
    </recommendedName>
</protein>
<feature type="domain" description="CopC" evidence="7">
    <location>
        <begin position="22"/>
        <end position="114"/>
    </location>
</feature>
<keyword evidence="3 5" id="KW-0732">Signal</keyword>
<evidence type="ECO:0000259" key="7">
    <source>
        <dbReference type="Pfam" id="PF04234"/>
    </source>
</evidence>
<evidence type="ECO:0000256" key="5">
    <source>
        <dbReference type="RuleBase" id="RU369037"/>
    </source>
</evidence>
<keyword evidence="4 5" id="KW-0186">Copper</keyword>
<dbReference type="InterPro" id="IPR014756">
    <property type="entry name" value="Ig_E-set"/>
</dbReference>
<dbReference type="SUPFAM" id="SSF81296">
    <property type="entry name" value="E set domains"/>
    <property type="match status" value="1"/>
</dbReference>